<dbReference type="Proteomes" id="UP001275084">
    <property type="component" value="Unassembled WGS sequence"/>
</dbReference>
<dbReference type="AlphaFoldDB" id="A0AAJ0HP88"/>
<evidence type="ECO:0000313" key="4">
    <source>
        <dbReference type="Proteomes" id="UP001275084"/>
    </source>
</evidence>
<keyword evidence="2" id="KW-0812">Transmembrane</keyword>
<organism evidence="3 4">
    <name type="scientific">Lasiosphaeria hispida</name>
    <dbReference type="NCBI Taxonomy" id="260671"/>
    <lineage>
        <taxon>Eukaryota</taxon>
        <taxon>Fungi</taxon>
        <taxon>Dikarya</taxon>
        <taxon>Ascomycota</taxon>
        <taxon>Pezizomycotina</taxon>
        <taxon>Sordariomycetes</taxon>
        <taxon>Sordariomycetidae</taxon>
        <taxon>Sordariales</taxon>
        <taxon>Lasiosphaeriaceae</taxon>
        <taxon>Lasiosphaeria</taxon>
    </lineage>
</organism>
<evidence type="ECO:0000256" key="2">
    <source>
        <dbReference type="SAM" id="Phobius"/>
    </source>
</evidence>
<comment type="caution">
    <text evidence="3">The sequence shown here is derived from an EMBL/GenBank/DDBJ whole genome shotgun (WGS) entry which is preliminary data.</text>
</comment>
<feature type="transmembrane region" description="Helical" evidence="2">
    <location>
        <begin position="542"/>
        <end position="562"/>
    </location>
</feature>
<feature type="transmembrane region" description="Helical" evidence="2">
    <location>
        <begin position="574"/>
        <end position="597"/>
    </location>
</feature>
<keyword evidence="2" id="KW-1133">Transmembrane helix</keyword>
<keyword evidence="4" id="KW-1185">Reference proteome</keyword>
<dbReference type="EMBL" id="JAUIQD010000002">
    <property type="protein sequence ID" value="KAK3358818.1"/>
    <property type="molecule type" value="Genomic_DNA"/>
</dbReference>
<reference evidence="3" key="2">
    <citation type="submission" date="2023-06" db="EMBL/GenBank/DDBJ databases">
        <authorList>
            <consortium name="Lawrence Berkeley National Laboratory"/>
            <person name="Haridas S."/>
            <person name="Hensen N."/>
            <person name="Bonometti L."/>
            <person name="Westerberg I."/>
            <person name="Brannstrom I.O."/>
            <person name="Guillou S."/>
            <person name="Cros-Aarteil S."/>
            <person name="Calhoun S."/>
            <person name="Kuo A."/>
            <person name="Mondo S."/>
            <person name="Pangilinan J."/>
            <person name="Riley R."/>
            <person name="Labutti K."/>
            <person name="Andreopoulos B."/>
            <person name="Lipzen A."/>
            <person name="Chen C."/>
            <person name="Yanf M."/>
            <person name="Daum C."/>
            <person name="Ng V."/>
            <person name="Clum A."/>
            <person name="Steindorff A."/>
            <person name="Ohm R."/>
            <person name="Martin F."/>
            <person name="Silar P."/>
            <person name="Natvig D."/>
            <person name="Lalanne C."/>
            <person name="Gautier V."/>
            <person name="Ament-Velasquez S.L."/>
            <person name="Kruys A."/>
            <person name="Hutchinson M.I."/>
            <person name="Powell A.J."/>
            <person name="Barry K."/>
            <person name="Miller A.N."/>
            <person name="Grigoriev I.V."/>
            <person name="Debuchy R."/>
            <person name="Gladieux P."/>
            <person name="Thoren M.H."/>
            <person name="Johannesson H."/>
        </authorList>
    </citation>
    <scope>NUCLEOTIDE SEQUENCE</scope>
    <source>
        <strain evidence="3">CBS 955.72</strain>
    </source>
</reference>
<protein>
    <submittedName>
        <fullName evidence="3">Uncharacterized protein</fullName>
    </submittedName>
</protein>
<feature type="compositionally biased region" description="Basic and acidic residues" evidence="1">
    <location>
        <begin position="39"/>
        <end position="59"/>
    </location>
</feature>
<reference evidence="3" key="1">
    <citation type="journal article" date="2023" name="Mol. Phylogenet. Evol.">
        <title>Genome-scale phylogeny and comparative genomics of the fungal order Sordariales.</title>
        <authorList>
            <person name="Hensen N."/>
            <person name="Bonometti L."/>
            <person name="Westerberg I."/>
            <person name="Brannstrom I.O."/>
            <person name="Guillou S."/>
            <person name="Cros-Aarteil S."/>
            <person name="Calhoun S."/>
            <person name="Haridas S."/>
            <person name="Kuo A."/>
            <person name="Mondo S."/>
            <person name="Pangilinan J."/>
            <person name="Riley R."/>
            <person name="LaButti K."/>
            <person name="Andreopoulos B."/>
            <person name="Lipzen A."/>
            <person name="Chen C."/>
            <person name="Yan M."/>
            <person name="Daum C."/>
            <person name="Ng V."/>
            <person name="Clum A."/>
            <person name="Steindorff A."/>
            <person name="Ohm R.A."/>
            <person name="Martin F."/>
            <person name="Silar P."/>
            <person name="Natvig D.O."/>
            <person name="Lalanne C."/>
            <person name="Gautier V."/>
            <person name="Ament-Velasquez S.L."/>
            <person name="Kruys A."/>
            <person name="Hutchinson M.I."/>
            <person name="Powell A.J."/>
            <person name="Barry K."/>
            <person name="Miller A.N."/>
            <person name="Grigoriev I.V."/>
            <person name="Debuchy R."/>
            <person name="Gladieux P."/>
            <person name="Hiltunen Thoren M."/>
            <person name="Johannesson H."/>
        </authorList>
    </citation>
    <scope>NUCLEOTIDE SEQUENCE</scope>
    <source>
        <strain evidence="3">CBS 955.72</strain>
    </source>
</reference>
<gene>
    <name evidence="3" type="ORF">B0T25DRAFT_514478</name>
</gene>
<evidence type="ECO:0000256" key="1">
    <source>
        <dbReference type="SAM" id="MobiDB-lite"/>
    </source>
</evidence>
<accession>A0AAJ0HP88</accession>
<name>A0AAJ0HP88_9PEZI</name>
<feature type="compositionally biased region" description="Polar residues" evidence="1">
    <location>
        <begin position="103"/>
        <end position="118"/>
    </location>
</feature>
<feature type="region of interest" description="Disordered" evidence="1">
    <location>
        <begin position="1"/>
        <end position="60"/>
    </location>
</feature>
<feature type="region of interest" description="Disordered" evidence="1">
    <location>
        <begin position="85"/>
        <end position="167"/>
    </location>
</feature>
<proteinExistence type="predicted"/>
<keyword evidence="2" id="KW-0472">Membrane</keyword>
<dbReference type="Gene3D" id="1.20.58.340">
    <property type="entry name" value="Magnesium transport protein CorA, transmembrane region"/>
    <property type="match status" value="1"/>
</dbReference>
<sequence>MTHDPSQPGKPKRTRTYKFFNPKLRDNSYPLGDAYQEDLLEKSPRDTDEWKELAPREPKPYLAHVKRLGRAWPHLRSLADFMETGTVPQRWGQQPRKDAKPRPSSSPVAGTKTQSDVESGQIGEDDAEPTSEERARRTNVSRLDYSTTDEVESTSYTTPEALESGMKPEQGNRVKFRLYVVEDLSRDVIEILGSELKIDPSFFRSHIMDYAWYNVRDPYRDPPSLNLTARHRSWVQLRFVTARYYPTHEEFEEGFNKSQTFNVLRRPDDDENNQGFWDEQEAKIGVSRTRASLWVKPLTDGAGPGIGVLLLDPTIKTGKPLWGHFHNWEVPPQFGKPENEGHSKLRALNSFKDRFVYWAENNAAFPYPASDAAINSRLNPWGDAQAPMRVLLHMVCEEWLTISDYIKTRLNLIDWEISHPRLFLRDGGHIDVATQKLHVWRRWVPLYREMLSETLDRVFNAPLQTATTGGNEVIHNGSKSDWLPGSSGAPSINDYAHDYALLLSYMEEYQSRIDRLSTVATAFISIGDSRLSYDASKNVGRLTWLATIFIPLSFIASILSMQSDASQLENTVRLWAKVAFPMTAGMIVLVLAIRLFGTKTFQKFYRRHYRPILPSFKGAKADKRA</sequence>
<evidence type="ECO:0000313" key="3">
    <source>
        <dbReference type="EMBL" id="KAK3358818.1"/>
    </source>
</evidence>